<evidence type="ECO:0000256" key="6">
    <source>
        <dbReference type="ARBA" id="ARBA00015655"/>
    </source>
</evidence>
<evidence type="ECO:0000256" key="2">
    <source>
        <dbReference type="ARBA" id="ARBA00004496"/>
    </source>
</evidence>
<dbReference type="InterPro" id="IPR013221">
    <property type="entry name" value="Mur_ligase_cen"/>
</dbReference>
<comment type="pathway">
    <text evidence="3 17 18">Cell wall biogenesis; peptidoglycan biosynthesis.</text>
</comment>
<keyword evidence="8 17" id="KW-0436">Ligase</keyword>
<evidence type="ECO:0000256" key="17">
    <source>
        <dbReference type="HAMAP-Rule" id="MF_00639"/>
    </source>
</evidence>
<dbReference type="GO" id="GO:0071555">
    <property type="term" value="P:cell wall organization"/>
    <property type="evidence" value="ECO:0007669"/>
    <property type="project" value="UniProtKB-KW"/>
</dbReference>
<dbReference type="SUPFAM" id="SSF53244">
    <property type="entry name" value="MurD-like peptide ligases, peptide-binding domain"/>
    <property type="match status" value="1"/>
</dbReference>
<feature type="binding site" evidence="17">
    <location>
        <begin position="119"/>
        <end position="125"/>
    </location>
    <ligand>
        <name>ATP</name>
        <dbReference type="ChEBI" id="CHEBI:30616"/>
    </ligand>
</feature>
<dbReference type="NCBIfam" id="TIGR01087">
    <property type="entry name" value="murD"/>
    <property type="match status" value="1"/>
</dbReference>
<dbReference type="GO" id="GO:0009252">
    <property type="term" value="P:peptidoglycan biosynthetic process"/>
    <property type="evidence" value="ECO:0007669"/>
    <property type="project" value="UniProtKB-UniRule"/>
</dbReference>
<dbReference type="SUPFAM" id="SSF51984">
    <property type="entry name" value="MurCD N-terminal domain"/>
    <property type="match status" value="1"/>
</dbReference>
<dbReference type="UniPathway" id="UPA00219"/>
<dbReference type="Gene3D" id="3.40.1190.10">
    <property type="entry name" value="Mur-like, catalytic domain"/>
    <property type="match status" value="1"/>
</dbReference>
<dbReference type="Pfam" id="PF08245">
    <property type="entry name" value="Mur_ligase_M"/>
    <property type="match status" value="1"/>
</dbReference>
<evidence type="ECO:0000259" key="20">
    <source>
        <dbReference type="Pfam" id="PF08245"/>
    </source>
</evidence>
<evidence type="ECO:0000259" key="19">
    <source>
        <dbReference type="Pfam" id="PF02875"/>
    </source>
</evidence>
<evidence type="ECO:0000313" key="21">
    <source>
        <dbReference type="EMBL" id="GGH74510.1"/>
    </source>
</evidence>
<evidence type="ECO:0000313" key="22">
    <source>
        <dbReference type="Proteomes" id="UP000656813"/>
    </source>
</evidence>
<keyword evidence="22" id="KW-1185">Reference proteome</keyword>
<dbReference type="GO" id="GO:0005737">
    <property type="term" value="C:cytoplasm"/>
    <property type="evidence" value="ECO:0007669"/>
    <property type="project" value="UniProtKB-SubCell"/>
</dbReference>
<keyword evidence="7 17" id="KW-0963">Cytoplasm</keyword>
<evidence type="ECO:0000256" key="13">
    <source>
        <dbReference type="ARBA" id="ARBA00023316"/>
    </source>
</evidence>
<evidence type="ECO:0000256" key="7">
    <source>
        <dbReference type="ARBA" id="ARBA00022490"/>
    </source>
</evidence>
<keyword evidence="17 18" id="KW-0132">Cell division</keyword>
<comment type="caution">
    <text evidence="21">The sequence shown here is derived from an EMBL/GenBank/DDBJ whole genome shotgun (WGS) entry which is preliminary data.</text>
</comment>
<comment type="subcellular location">
    <subcellularLocation>
        <location evidence="2 17 18">Cytoplasm</location>
    </subcellularLocation>
</comment>
<feature type="domain" description="Mur ligase central" evidence="20">
    <location>
        <begin position="117"/>
        <end position="291"/>
    </location>
</feature>
<evidence type="ECO:0000256" key="10">
    <source>
        <dbReference type="ARBA" id="ARBA00022840"/>
    </source>
</evidence>
<feature type="domain" description="Mur ligase C-terminal" evidence="19">
    <location>
        <begin position="313"/>
        <end position="426"/>
    </location>
</feature>
<reference evidence="21" key="2">
    <citation type="submission" date="2020-09" db="EMBL/GenBank/DDBJ databases">
        <authorList>
            <person name="Sun Q."/>
            <person name="Zhou Y."/>
        </authorList>
    </citation>
    <scope>NUCLEOTIDE SEQUENCE</scope>
    <source>
        <strain evidence="21">CGMCC 1.12777</strain>
    </source>
</reference>
<accession>A0A8J2ZT05</accession>
<proteinExistence type="inferred from homology"/>
<comment type="similarity">
    <text evidence="4 17">Belongs to the MurCDEF family.</text>
</comment>
<dbReference type="HAMAP" id="MF_00639">
    <property type="entry name" value="MurD"/>
    <property type="match status" value="1"/>
</dbReference>
<evidence type="ECO:0000256" key="8">
    <source>
        <dbReference type="ARBA" id="ARBA00022598"/>
    </source>
</evidence>
<protein>
    <recommendedName>
        <fullName evidence="6 17">UDP-N-acetylmuramoylalanine--D-glutamate ligase</fullName>
        <ecNumber evidence="5 17">6.3.2.9</ecNumber>
    </recommendedName>
    <alternativeName>
        <fullName evidence="15 17">D-glutamic acid-adding enzyme</fullName>
    </alternativeName>
    <alternativeName>
        <fullName evidence="14 17">UDP-N-acetylmuramoyl-L-alanyl-D-glutamate synthetase</fullName>
    </alternativeName>
</protein>
<name>A0A8J2ZT05_9BACL</name>
<keyword evidence="17 18" id="KW-0131">Cell cycle</keyword>
<dbReference type="GO" id="GO:0051301">
    <property type="term" value="P:cell division"/>
    <property type="evidence" value="ECO:0007669"/>
    <property type="project" value="UniProtKB-KW"/>
</dbReference>
<evidence type="ECO:0000256" key="12">
    <source>
        <dbReference type="ARBA" id="ARBA00022984"/>
    </source>
</evidence>
<comment type="catalytic activity">
    <reaction evidence="16 17 18">
        <text>UDP-N-acetyl-alpha-D-muramoyl-L-alanine + D-glutamate + ATP = UDP-N-acetyl-alpha-D-muramoyl-L-alanyl-D-glutamate + ADP + phosphate + H(+)</text>
        <dbReference type="Rhea" id="RHEA:16429"/>
        <dbReference type="ChEBI" id="CHEBI:15378"/>
        <dbReference type="ChEBI" id="CHEBI:29986"/>
        <dbReference type="ChEBI" id="CHEBI:30616"/>
        <dbReference type="ChEBI" id="CHEBI:43474"/>
        <dbReference type="ChEBI" id="CHEBI:83898"/>
        <dbReference type="ChEBI" id="CHEBI:83900"/>
        <dbReference type="ChEBI" id="CHEBI:456216"/>
        <dbReference type="EC" id="6.3.2.9"/>
    </reaction>
</comment>
<comment type="function">
    <text evidence="1 17 18">Cell wall formation. Catalyzes the addition of glutamate to the nucleotide precursor UDP-N-acetylmuramoyl-L-alanine (UMA).</text>
</comment>
<keyword evidence="10 17" id="KW-0067">ATP-binding</keyword>
<evidence type="ECO:0000256" key="11">
    <source>
        <dbReference type="ARBA" id="ARBA00022960"/>
    </source>
</evidence>
<dbReference type="InterPro" id="IPR036615">
    <property type="entry name" value="Mur_ligase_C_dom_sf"/>
</dbReference>
<evidence type="ECO:0000256" key="4">
    <source>
        <dbReference type="ARBA" id="ARBA00010416"/>
    </source>
</evidence>
<dbReference type="EMBL" id="BMFV01000001">
    <property type="protein sequence ID" value="GGH74510.1"/>
    <property type="molecule type" value="Genomic_DNA"/>
</dbReference>
<evidence type="ECO:0000256" key="14">
    <source>
        <dbReference type="ARBA" id="ARBA00030398"/>
    </source>
</evidence>
<evidence type="ECO:0000256" key="5">
    <source>
        <dbReference type="ARBA" id="ARBA00012212"/>
    </source>
</evidence>
<keyword evidence="12 17" id="KW-0573">Peptidoglycan synthesis</keyword>
<evidence type="ECO:0000256" key="16">
    <source>
        <dbReference type="ARBA" id="ARBA00047632"/>
    </source>
</evidence>
<dbReference type="GO" id="GO:0005524">
    <property type="term" value="F:ATP binding"/>
    <property type="evidence" value="ECO:0007669"/>
    <property type="project" value="UniProtKB-UniRule"/>
</dbReference>
<dbReference type="GO" id="GO:0008764">
    <property type="term" value="F:UDP-N-acetylmuramoylalanine-D-glutamate ligase activity"/>
    <property type="evidence" value="ECO:0007669"/>
    <property type="project" value="UniProtKB-UniRule"/>
</dbReference>
<keyword evidence="11 17" id="KW-0133">Cell shape</keyword>
<dbReference type="GO" id="GO:0008360">
    <property type="term" value="P:regulation of cell shape"/>
    <property type="evidence" value="ECO:0007669"/>
    <property type="project" value="UniProtKB-KW"/>
</dbReference>
<dbReference type="InterPro" id="IPR036565">
    <property type="entry name" value="Mur-like_cat_sf"/>
</dbReference>
<dbReference type="Gene3D" id="3.90.190.20">
    <property type="entry name" value="Mur ligase, C-terminal domain"/>
    <property type="match status" value="1"/>
</dbReference>
<evidence type="ECO:0000256" key="18">
    <source>
        <dbReference type="RuleBase" id="RU003664"/>
    </source>
</evidence>
<evidence type="ECO:0000256" key="15">
    <source>
        <dbReference type="ARBA" id="ARBA00032324"/>
    </source>
</evidence>
<dbReference type="Proteomes" id="UP000656813">
    <property type="component" value="Unassembled WGS sequence"/>
</dbReference>
<dbReference type="Gene3D" id="3.40.50.720">
    <property type="entry name" value="NAD(P)-binding Rossmann-like Domain"/>
    <property type="match status" value="1"/>
</dbReference>
<reference evidence="21" key="1">
    <citation type="journal article" date="2014" name="Int. J. Syst. Evol. Microbiol.">
        <title>Complete genome sequence of Corynebacterium casei LMG S-19264T (=DSM 44701T), isolated from a smear-ripened cheese.</title>
        <authorList>
            <consortium name="US DOE Joint Genome Institute (JGI-PGF)"/>
            <person name="Walter F."/>
            <person name="Albersmeier A."/>
            <person name="Kalinowski J."/>
            <person name="Ruckert C."/>
        </authorList>
    </citation>
    <scope>NUCLEOTIDE SEQUENCE</scope>
    <source>
        <strain evidence="21">CGMCC 1.12777</strain>
    </source>
</reference>
<keyword evidence="9 17" id="KW-0547">Nucleotide-binding</keyword>
<evidence type="ECO:0000256" key="3">
    <source>
        <dbReference type="ARBA" id="ARBA00004752"/>
    </source>
</evidence>
<dbReference type="EC" id="6.3.2.9" evidence="5 17"/>
<dbReference type="InterPro" id="IPR004101">
    <property type="entry name" value="Mur_ligase_C"/>
</dbReference>
<dbReference type="AlphaFoldDB" id="A0A8J2ZT05"/>
<dbReference type="PANTHER" id="PTHR43692:SF1">
    <property type="entry name" value="UDP-N-ACETYLMURAMOYLALANINE--D-GLUTAMATE LIGASE"/>
    <property type="match status" value="1"/>
</dbReference>
<sequence length="450" mass="49146">MRQIHEYTNKEILVLGMAKSGCAAAKLLNKLGAKVTVNDRASLKGQPVVTELENLGIRVVDNGHPLSLVTEETYIIVKNPGIPYTNPLIEKAESLSIPVITEVELAAQVSEAEFVGITGSNGKTTTTTLVGEMLKGSLFNPLVAGNIGTVLCEVGQKATTEDIIVAELSSFQLLGVRTFHPKIAVFLNLFAAHLDYHGSIEAYGQAKANITKNQTEEDWLVVNADDERVQDFTKHSLAQRVYFSTTRRVEGAYLEAGTLYFNGEAIIHQDQFAMPKGEHNIANALAAIAVAKIMDVPNDHIVHVLQTFTGVPHRLQYVETIRGRAFYNDSKATNILATSKALSAFQQPTILLAGGLDRGNGFEDLVPFLKNVKAIVTFGETKEKIHHTAKDAGVKITKMVDNIEEAVKVAYDLSEAGDVILLSPSCASWDQFKTFEERGDMFVNLVHTLK</sequence>
<keyword evidence="13 17" id="KW-0961">Cell wall biogenesis/degradation</keyword>
<dbReference type="Pfam" id="PF02875">
    <property type="entry name" value="Mur_ligase_C"/>
    <property type="match status" value="1"/>
</dbReference>
<dbReference type="RefSeq" id="WP_188495288.1">
    <property type="nucleotide sequence ID" value="NZ_BMFV01000001.1"/>
</dbReference>
<dbReference type="SUPFAM" id="SSF53623">
    <property type="entry name" value="MurD-like peptide ligases, catalytic domain"/>
    <property type="match status" value="1"/>
</dbReference>
<dbReference type="InterPro" id="IPR005762">
    <property type="entry name" value="MurD"/>
</dbReference>
<evidence type="ECO:0000256" key="9">
    <source>
        <dbReference type="ARBA" id="ARBA00022741"/>
    </source>
</evidence>
<dbReference type="PANTHER" id="PTHR43692">
    <property type="entry name" value="UDP-N-ACETYLMURAMOYLALANINE--D-GLUTAMATE LIGASE"/>
    <property type="match status" value="1"/>
</dbReference>
<gene>
    <name evidence="17 21" type="primary">murD</name>
    <name evidence="21" type="ORF">GCM10007096_02820</name>
</gene>
<evidence type="ECO:0000256" key="1">
    <source>
        <dbReference type="ARBA" id="ARBA00002734"/>
    </source>
</evidence>
<organism evidence="21 22">
    <name type="scientific">Pullulanibacillus pueri</name>
    <dbReference type="NCBI Taxonomy" id="1437324"/>
    <lineage>
        <taxon>Bacteria</taxon>
        <taxon>Bacillati</taxon>
        <taxon>Bacillota</taxon>
        <taxon>Bacilli</taxon>
        <taxon>Bacillales</taxon>
        <taxon>Sporolactobacillaceae</taxon>
        <taxon>Pullulanibacillus</taxon>
    </lineage>
</organism>